<protein>
    <submittedName>
        <fullName evidence="2">Uncharacterized protein</fullName>
    </submittedName>
</protein>
<gene>
    <name evidence="2" type="ORF">B296_00002608</name>
</gene>
<dbReference type="EMBL" id="AMZH03000074">
    <property type="protein sequence ID" value="RRT85698.1"/>
    <property type="molecule type" value="Genomic_DNA"/>
</dbReference>
<dbReference type="AlphaFoldDB" id="A0A427BB65"/>
<accession>A0A427BB65</accession>
<reference evidence="2 3" key="1">
    <citation type="journal article" date="2014" name="Agronomy (Basel)">
        <title>A Draft Genome Sequence for Ensete ventricosum, the Drought-Tolerant Tree Against Hunger.</title>
        <authorList>
            <person name="Harrison J."/>
            <person name="Moore K.A."/>
            <person name="Paszkiewicz K."/>
            <person name="Jones T."/>
            <person name="Grant M."/>
            <person name="Ambacheew D."/>
            <person name="Muzemil S."/>
            <person name="Studholme D.J."/>
        </authorList>
    </citation>
    <scope>NUCLEOTIDE SEQUENCE [LARGE SCALE GENOMIC DNA]</scope>
</reference>
<name>A0A427BB65_ENSVE</name>
<comment type="caution">
    <text evidence="2">The sequence shown here is derived from an EMBL/GenBank/DDBJ whole genome shotgun (WGS) entry which is preliminary data.</text>
</comment>
<proteinExistence type="predicted"/>
<feature type="region of interest" description="Disordered" evidence="1">
    <location>
        <begin position="1"/>
        <end position="30"/>
    </location>
</feature>
<evidence type="ECO:0000313" key="3">
    <source>
        <dbReference type="Proteomes" id="UP000287651"/>
    </source>
</evidence>
<feature type="compositionally biased region" description="Acidic residues" evidence="1">
    <location>
        <begin position="16"/>
        <end position="25"/>
    </location>
</feature>
<evidence type="ECO:0000256" key="1">
    <source>
        <dbReference type="SAM" id="MobiDB-lite"/>
    </source>
</evidence>
<organism evidence="2 3">
    <name type="scientific">Ensete ventricosum</name>
    <name type="common">Abyssinian banana</name>
    <name type="synonym">Musa ensete</name>
    <dbReference type="NCBI Taxonomy" id="4639"/>
    <lineage>
        <taxon>Eukaryota</taxon>
        <taxon>Viridiplantae</taxon>
        <taxon>Streptophyta</taxon>
        <taxon>Embryophyta</taxon>
        <taxon>Tracheophyta</taxon>
        <taxon>Spermatophyta</taxon>
        <taxon>Magnoliopsida</taxon>
        <taxon>Liliopsida</taxon>
        <taxon>Zingiberales</taxon>
        <taxon>Musaceae</taxon>
        <taxon>Ensete</taxon>
    </lineage>
</organism>
<sequence length="87" mass="9850">MAHRIVQTKWAGAQEEKEEEEEEEEEKRTPAVVAMDEIHGDLLDGFPVLGLRSSFLIEPRGADHSEPGFISQPPAVWNLKWVDSVRP</sequence>
<dbReference type="Proteomes" id="UP000287651">
    <property type="component" value="Unassembled WGS sequence"/>
</dbReference>
<evidence type="ECO:0000313" key="2">
    <source>
        <dbReference type="EMBL" id="RRT85698.1"/>
    </source>
</evidence>